<dbReference type="InterPro" id="IPR027417">
    <property type="entry name" value="P-loop_NTPase"/>
</dbReference>
<reference evidence="6 7" key="1">
    <citation type="submission" date="2018-05" db="EMBL/GenBank/DDBJ databases">
        <title>Micromonosporas from Atacama Desert.</title>
        <authorList>
            <person name="Carro L."/>
            <person name="Golinska P."/>
            <person name="Klenk H.-P."/>
            <person name="Goodfellow M."/>
        </authorList>
    </citation>
    <scope>NUCLEOTIDE SEQUENCE [LARGE SCALE GENOMIC DNA]</scope>
    <source>
        <strain evidence="6 7">4G51</strain>
    </source>
</reference>
<dbReference type="InterPro" id="IPR003439">
    <property type="entry name" value="ABC_transporter-like_ATP-bd"/>
</dbReference>
<keyword evidence="4 6" id="KW-0067">ATP-binding</keyword>
<protein>
    <submittedName>
        <fullName evidence="6">ABC transporter ATP-binding protein</fullName>
    </submittedName>
</protein>
<sequence length="295" mass="30873">METPLVLHAERLTKRYGRRTALTDCDLMIPRGHVVGLVGPNGAGKSTLLQLACGLLAPTAGTLSVLGSRPAANAAHLARVGFVAQDTPVYASFSIADHLRMGAWLNPSWDPALAKRRIAEVGLDPAQKAGRLSGGQRAQLALAIAAAKRPELLIFDEPAAALDPLARKGFMRGLVEFVGELGASAVLSSHLLSDVEQVCDYLVVLCDSRIQIAGPVRDLLASHHRIAGDPARMAAAVEVIWAERGRALVRGDAAARDGAAARDAEPVTLEELVLAYMSRAAGAGAVPRASAAVAR</sequence>
<dbReference type="Proteomes" id="UP000246050">
    <property type="component" value="Unassembled WGS sequence"/>
</dbReference>
<dbReference type="AlphaFoldDB" id="A0A317DGA2"/>
<dbReference type="GO" id="GO:0005524">
    <property type="term" value="F:ATP binding"/>
    <property type="evidence" value="ECO:0007669"/>
    <property type="project" value="UniProtKB-KW"/>
</dbReference>
<evidence type="ECO:0000313" key="7">
    <source>
        <dbReference type="Proteomes" id="UP000246050"/>
    </source>
</evidence>
<gene>
    <name evidence="6" type="ORF">DKT69_19025</name>
</gene>
<dbReference type="Pfam" id="PF00005">
    <property type="entry name" value="ABC_tran"/>
    <property type="match status" value="1"/>
</dbReference>
<evidence type="ECO:0000313" key="6">
    <source>
        <dbReference type="EMBL" id="PWR13799.1"/>
    </source>
</evidence>
<feature type="domain" description="ABC transporter" evidence="5">
    <location>
        <begin position="7"/>
        <end position="232"/>
    </location>
</feature>
<dbReference type="PROSITE" id="PS50893">
    <property type="entry name" value="ABC_TRANSPORTER_2"/>
    <property type="match status" value="1"/>
</dbReference>
<dbReference type="Gene3D" id="3.40.50.300">
    <property type="entry name" value="P-loop containing nucleotide triphosphate hydrolases"/>
    <property type="match status" value="1"/>
</dbReference>
<keyword evidence="2" id="KW-0813">Transport</keyword>
<comment type="similarity">
    <text evidence="1">Belongs to the ABC transporter superfamily.</text>
</comment>
<name>A0A317DGA2_9ACTN</name>
<evidence type="ECO:0000259" key="5">
    <source>
        <dbReference type="PROSITE" id="PS50893"/>
    </source>
</evidence>
<evidence type="ECO:0000256" key="1">
    <source>
        <dbReference type="ARBA" id="ARBA00005417"/>
    </source>
</evidence>
<dbReference type="SUPFAM" id="SSF52540">
    <property type="entry name" value="P-loop containing nucleoside triphosphate hydrolases"/>
    <property type="match status" value="1"/>
</dbReference>
<dbReference type="EMBL" id="QGKS01000254">
    <property type="protein sequence ID" value="PWR13799.1"/>
    <property type="molecule type" value="Genomic_DNA"/>
</dbReference>
<dbReference type="GO" id="GO:0016887">
    <property type="term" value="F:ATP hydrolysis activity"/>
    <property type="evidence" value="ECO:0007669"/>
    <property type="project" value="InterPro"/>
</dbReference>
<comment type="caution">
    <text evidence="6">The sequence shown here is derived from an EMBL/GenBank/DDBJ whole genome shotgun (WGS) entry which is preliminary data.</text>
</comment>
<dbReference type="RefSeq" id="WP_109802878.1">
    <property type="nucleotide sequence ID" value="NZ_QGKS01000254.1"/>
</dbReference>
<proteinExistence type="inferred from homology"/>
<accession>A0A317DGA2</accession>
<evidence type="ECO:0000256" key="4">
    <source>
        <dbReference type="ARBA" id="ARBA00022840"/>
    </source>
</evidence>
<dbReference type="OrthoDB" id="9804819at2"/>
<evidence type="ECO:0000256" key="3">
    <source>
        <dbReference type="ARBA" id="ARBA00022741"/>
    </source>
</evidence>
<keyword evidence="3" id="KW-0547">Nucleotide-binding</keyword>
<dbReference type="PANTHER" id="PTHR43335:SF4">
    <property type="entry name" value="ABC TRANSPORTER, ATP-BINDING PROTEIN"/>
    <property type="match status" value="1"/>
</dbReference>
<organism evidence="6 7">
    <name type="scientific">Micromonospora sicca</name>
    <dbReference type="NCBI Taxonomy" id="2202420"/>
    <lineage>
        <taxon>Bacteria</taxon>
        <taxon>Bacillati</taxon>
        <taxon>Actinomycetota</taxon>
        <taxon>Actinomycetes</taxon>
        <taxon>Micromonosporales</taxon>
        <taxon>Micromonosporaceae</taxon>
        <taxon>Micromonospora</taxon>
    </lineage>
</organism>
<dbReference type="InterPro" id="IPR003593">
    <property type="entry name" value="AAA+_ATPase"/>
</dbReference>
<dbReference type="CDD" id="cd03230">
    <property type="entry name" value="ABC_DR_subfamily_A"/>
    <property type="match status" value="1"/>
</dbReference>
<dbReference type="SMART" id="SM00382">
    <property type="entry name" value="AAA"/>
    <property type="match status" value="1"/>
</dbReference>
<evidence type="ECO:0000256" key="2">
    <source>
        <dbReference type="ARBA" id="ARBA00022448"/>
    </source>
</evidence>
<dbReference type="PANTHER" id="PTHR43335">
    <property type="entry name" value="ABC TRANSPORTER, ATP-BINDING PROTEIN"/>
    <property type="match status" value="1"/>
</dbReference>